<comment type="caution">
    <text evidence="12">The sequence shown here is derived from an EMBL/GenBank/DDBJ whole genome shotgun (WGS) entry which is preliminary data.</text>
</comment>
<evidence type="ECO:0000256" key="2">
    <source>
        <dbReference type="ARBA" id="ARBA00022475"/>
    </source>
</evidence>
<dbReference type="EC" id="3.4.23.36" evidence="9"/>
<protein>
    <recommendedName>
        <fullName evidence="9">Lipoprotein signal peptidase</fullName>
        <ecNumber evidence="9">3.4.23.36</ecNumber>
    </recommendedName>
    <alternativeName>
        <fullName evidence="9">Prolipoprotein signal peptidase</fullName>
    </alternativeName>
    <alternativeName>
        <fullName evidence="9">Signal peptidase II</fullName>
        <shortName evidence="9">SPase II</shortName>
    </alternativeName>
</protein>
<feature type="transmembrane region" description="Helical" evidence="9">
    <location>
        <begin position="90"/>
        <end position="108"/>
    </location>
</feature>
<keyword evidence="2 9" id="KW-1003">Cell membrane</keyword>
<keyword evidence="7 9" id="KW-1133">Transmembrane helix</keyword>
<comment type="function">
    <text evidence="9 10">This protein specifically catalyzes the removal of signal peptides from prolipoproteins.</text>
</comment>
<dbReference type="UniPathway" id="UPA00665"/>
<keyword evidence="6 9" id="KW-0378">Hydrolase</keyword>
<dbReference type="AlphaFoldDB" id="A0A7V5PR02"/>
<evidence type="ECO:0000256" key="4">
    <source>
        <dbReference type="ARBA" id="ARBA00022692"/>
    </source>
</evidence>
<evidence type="ECO:0000256" key="1">
    <source>
        <dbReference type="ARBA" id="ARBA00006139"/>
    </source>
</evidence>
<keyword evidence="4 9" id="KW-0812">Transmembrane</keyword>
<evidence type="ECO:0000256" key="8">
    <source>
        <dbReference type="ARBA" id="ARBA00023136"/>
    </source>
</evidence>
<dbReference type="PANTHER" id="PTHR33695:SF1">
    <property type="entry name" value="LIPOPROTEIN SIGNAL PEPTIDASE"/>
    <property type="match status" value="1"/>
</dbReference>
<name>A0A7V5PR02_CALAY</name>
<evidence type="ECO:0000256" key="3">
    <source>
        <dbReference type="ARBA" id="ARBA00022670"/>
    </source>
</evidence>
<comment type="catalytic activity">
    <reaction evidence="9 10">
        <text>Release of signal peptides from bacterial membrane prolipoproteins. Hydrolyzes -Xaa-Yaa-Zaa-|-(S,diacylglyceryl)Cys-, in which Xaa is hydrophobic (preferably Leu), and Yaa (Ala or Ser) and Zaa (Gly or Ala) have small, neutral side chains.</text>
        <dbReference type="EC" id="3.4.23.36"/>
    </reaction>
</comment>
<feature type="active site" evidence="9">
    <location>
        <position position="154"/>
    </location>
</feature>
<comment type="similarity">
    <text evidence="1 9 11">Belongs to the peptidase A8 family.</text>
</comment>
<feature type="transmembrane region" description="Helical" evidence="9">
    <location>
        <begin position="149"/>
        <end position="170"/>
    </location>
</feature>
<reference evidence="12" key="1">
    <citation type="journal article" date="2020" name="mSystems">
        <title>Genome- and Community-Level Interaction Insights into Carbon Utilization and Element Cycling Functions of Hydrothermarchaeota in Hydrothermal Sediment.</title>
        <authorList>
            <person name="Zhou Z."/>
            <person name="Liu Y."/>
            <person name="Xu W."/>
            <person name="Pan J."/>
            <person name="Luo Z.H."/>
            <person name="Li M."/>
        </authorList>
    </citation>
    <scope>NUCLEOTIDE SEQUENCE [LARGE SCALE GENOMIC DNA]</scope>
    <source>
        <strain evidence="12">HyVt-527</strain>
    </source>
</reference>
<comment type="subcellular location">
    <subcellularLocation>
        <location evidence="9">Cell membrane</location>
        <topology evidence="9">Multi-pass membrane protein</topology>
    </subcellularLocation>
</comment>
<dbReference type="PRINTS" id="PR00781">
    <property type="entry name" value="LIPOSIGPTASE"/>
</dbReference>
<accession>A0A7V5PR02</accession>
<dbReference type="PROSITE" id="PS00855">
    <property type="entry name" value="SPASE_II"/>
    <property type="match status" value="1"/>
</dbReference>
<proteinExistence type="inferred from homology"/>
<gene>
    <name evidence="9 12" type="primary">lspA</name>
    <name evidence="12" type="ORF">ENJ89_10520</name>
</gene>
<evidence type="ECO:0000256" key="9">
    <source>
        <dbReference type="HAMAP-Rule" id="MF_00161"/>
    </source>
</evidence>
<feature type="transmembrane region" description="Helical" evidence="9">
    <location>
        <begin position="7"/>
        <end position="28"/>
    </location>
</feature>
<keyword evidence="5 9" id="KW-0064">Aspartyl protease</keyword>
<organism evidence="12">
    <name type="scientific">Caldithrix abyssi</name>
    <dbReference type="NCBI Taxonomy" id="187145"/>
    <lineage>
        <taxon>Bacteria</taxon>
        <taxon>Pseudomonadati</taxon>
        <taxon>Calditrichota</taxon>
        <taxon>Calditrichia</taxon>
        <taxon>Calditrichales</taxon>
        <taxon>Calditrichaceae</taxon>
        <taxon>Caldithrix</taxon>
    </lineage>
</organism>
<dbReference type="EMBL" id="DROD01000670">
    <property type="protein sequence ID" value="HHJ53618.1"/>
    <property type="molecule type" value="Genomic_DNA"/>
</dbReference>
<evidence type="ECO:0000313" key="12">
    <source>
        <dbReference type="EMBL" id="HHJ53618.1"/>
    </source>
</evidence>
<dbReference type="GO" id="GO:0004190">
    <property type="term" value="F:aspartic-type endopeptidase activity"/>
    <property type="evidence" value="ECO:0007669"/>
    <property type="project" value="UniProtKB-UniRule"/>
</dbReference>
<dbReference type="GO" id="GO:0006508">
    <property type="term" value="P:proteolysis"/>
    <property type="evidence" value="ECO:0007669"/>
    <property type="project" value="UniProtKB-KW"/>
</dbReference>
<dbReference type="InterPro" id="IPR001872">
    <property type="entry name" value="Peptidase_A8"/>
</dbReference>
<dbReference type="Pfam" id="PF01252">
    <property type="entry name" value="Peptidase_A8"/>
    <property type="match status" value="1"/>
</dbReference>
<sequence length="188" mass="21255">MHKRLSFRAMGLIIAVVLVFDQLTKYWIKTSMYLGQSYSVLGDFFRITYVENPGMAFGVQIENTYVFFGLSLVAAVLVFFYLYRLRNEGWVLQSALSLIAAGAIGNLVDRFIHGRVTDFLDMEFFDIHIPAFQILGVYFPGYTMTRWPVFNVADSAVTVGMIVLIAYLLFVGDPLKHSQPSPADSSHE</sequence>
<evidence type="ECO:0000256" key="7">
    <source>
        <dbReference type="ARBA" id="ARBA00022989"/>
    </source>
</evidence>
<evidence type="ECO:0000256" key="6">
    <source>
        <dbReference type="ARBA" id="ARBA00022801"/>
    </source>
</evidence>
<comment type="pathway">
    <text evidence="9">Protein modification; lipoprotein biosynthesis (signal peptide cleavage).</text>
</comment>
<dbReference type="GO" id="GO:0005886">
    <property type="term" value="C:plasma membrane"/>
    <property type="evidence" value="ECO:0007669"/>
    <property type="project" value="UniProtKB-SubCell"/>
</dbReference>
<dbReference type="PANTHER" id="PTHR33695">
    <property type="entry name" value="LIPOPROTEIN SIGNAL PEPTIDASE"/>
    <property type="match status" value="1"/>
</dbReference>
<dbReference type="HAMAP" id="MF_00161">
    <property type="entry name" value="LspA"/>
    <property type="match status" value="1"/>
</dbReference>
<keyword evidence="3 9" id="KW-0645">Protease</keyword>
<feature type="active site" evidence="9">
    <location>
        <position position="118"/>
    </location>
</feature>
<dbReference type="Proteomes" id="UP000886124">
    <property type="component" value="Unassembled WGS sequence"/>
</dbReference>
<evidence type="ECO:0000256" key="10">
    <source>
        <dbReference type="RuleBase" id="RU000594"/>
    </source>
</evidence>
<evidence type="ECO:0000256" key="5">
    <source>
        <dbReference type="ARBA" id="ARBA00022750"/>
    </source>
</evidence>
<feature type="transmembrane region" description="Helical" evidence="9">
    <location>
        <begin position="65"/>
        <end position="83"/>
    </location>
</feature>
<keyword evidence="8 9" id="KW-0472">Membrane</keyword>
<dbReference type="NCBIfam" id="TIGR00077">
    <property type="entry name" value="lspA"/>
    <property type="match status" value="1"/>
</dbReference>
<evidence type="ECO:0000256" key="11">
    <source>
        <dbReference type="RuleBase" id="RU004181"/>
    </source>
</evidence>